<keyword evidence="2" id="KW-0449">Lipoprotein</keyword>
<organism evidence="2 3">
    <name type="scientific">marine gamma proteobacterium HTCC2143</name>
    <dbReference type="NCBI Taxonomy" id="247633"/>
    <lineage>
        <taxon>Bacteria</taxon>
        <taxon>Pseudomonadati</taxon>
        <taxon>Pseudomonadota</taxon>
        <taxon>Gammaproteobacteria</taxon>
        <taxon>Cellvibrionales</taxon>
        <taxon>Spongiibacteraceae</taxon>
        <taxon>BD1-7 clade</taxon>
    </lineage>
</organism>
<dbReference type="eggNOG" id="COG3056">
    <property type="taxonomic scope" value="Bacteria"/>
</dbReference>
<feature type="chain" id="PRO_5002630560" evidence="1">
    <location>
        <begin position="18"/>
        <end position="189"/>
    </location>
</feature>
<gene>
    <name evidence="2" type="ORF">GP2143_14676</name>
</gene>
<proteinExistence type="predicted"/>
<dbReference type="Pfam" id="PF03923">
    <property type="entry name" value="Lipoprotein_16"/>
    <property type="match status" value="1"/>
</dbReference>
<name>A0Y8Q5_9GAMM</name>
<dbReference type="PROSITE" id="PS51257">
    <property type="entry name" value="PROKAR_LIPOPROTEIN"/>
    <property type="match status" value="1"/>
</dbReference>
<feature type="signal peptide" evidence="1">
    <location>
        <begin position="1"/>
        <end position="17"/>
    </location>
</feature>
<protein>
    <submittedName>
        <fullName evidence="2">Lipoprotein, putative</fullName>
    </submittedName>
</protein>
<evidence type="ECO:0000313" key="2">
    <source>
        <dbReference type="EMBL" id="EAW32509.1"/>
    </source>
</evidence>
<keyword evidence="3" id="KW-1185">Reference proteome</keyword>
<evidence type="ECO:0000313" key="3">
    <source>
        <dbReference type="Proteomes" id="UP000004931"/>
    </source>
</evidence>
<sequence>MKKTLLLITLSLLVACAYSPQQITINPSVDTSAEDYGLGRSVQIVVEDHRAVKELGSRGGVYKDTSLITIGNSITEAIAGAAEARLAIQGFNTNSIDSDVATVKIIIDSLSYDTPVQSVGKKVKLDAILKLEMSAGNERYTGQYKSSTERKTVVTPSMESNEKMVNAIISSTLNRLFSDPKLKAFLSNI</sequence>
<reference evidence="2 3" key="1">
    <citation type="journal article" date="2010" name="J. Bacteriol.">
        <title>Genome sequence of the oligotrophic marine Gammaproteobacterium HTCC2143, isolated from the Oregon Coast.</title>
        <authorList>
            <person name="Oh H.M."/>
            <person name="Kang I."/>
            <person name="Ferriera S."/>
            <person name="Giovannoni S.J."/>
            <person name="Cho J.C."/>
        </authorList>
    </citation>
    <scope>NUCLEOTIDE SEQUENCE [LARGE SCALE GENOMIC DNA]</scope>
    <source>
        <strain evidence="2 3">HTCC2143</strain>
    </source>
</reference>
<dbReference type="OrthoDB" id="6079746at2"/>
<dbReference type="EMBL" id="AAVT01000001">
    <property type="protein sequence ID" value="EAW32509.1"/>
    <property type="molecule type" value="Genomic_DNA"/>
</dbReference>
<dbReference type="Proteomes" id="UP000004931">
    <property type="component" value="Unassembled WGS sequence"/>
</dbReference>
<dbReference type="STRING" id="247633.GP2143_14676"/>
<accession>A0Y8Q5</accession>
<keyword evidence="1" id="KW-0732">Signal</keyword>
<comment type="caution">
    <text evidence="2">The sequence shown here is derived from an EMBL/GenBank/DDBJ whole genome shotgun (WGS) entry which is preliminary data.</text>
</comment>
<dbReference type="InterPro" id="IPR005619">
    <property type="entry name" value="Uncharacterised_YajG"/>
</dbReference>
<dbReference type="AlphaFoldDB" id="A0Y8Q5"/>
<evidence type="ECO:0000256" key="1">
    <source>
        <dbReference type="SAM" id="SignalP"/>
    </source>
</evidence>